<sequence length="955" mass="110857">MNTDFDYGNANDEQRRAITTTEGPVLITAGPGTGKTFTIVKRVAYLILEKHVEPSSILVATFTEKAAKELITRISSELENHGVDFDPEEMYIGTFHSICLRLIKEHIEFSNVRRNYRIADSFDQQYLVYQNLWSRFKKLPHFADFPLQRTRSWDICEKICSVSNAATEELLDVEAMFASNDVAVIACAEVIEEYNDLLTECNWLDFAHIQLEALHLLEYHPCVLAAVNNQIRYVMIDEYQDTNFIQERLTLLLAEKTGNVCVVGDDDQALYRFRGATVRNILEFPEHFVSCLRIDLTKNYRSDPGIVSFYNEWMEHTAGPRFRFDWGKYRFEKQIVAQRAANGKTETVAKVDADMDDWPDAVCDLILGLKEHGCIKDYNQIAFLFRSVKHANARMLADRFEERGINVYSPRSNEFFGRDEVRLIFGILLLLFPRYVEKLQQGQFPFLDEGTMHYYASCIMQANELLSKDENAELRRWIATRGRAHYRLMENTDYNLSSLIYQLFEFEPFRSILDTPLNTGVHDQRAVRNLSKLVGITGKYEYLQRVNILTIDRINSIVEHFFNTYFRFLRAGGINEYEDETEYVPSGCVPFLTIHQSKGMEFPVVIVDSLYDTPRKTPDDALQQLKDRYGSRESFEPAEDIKWFDFWRLYYTAFSRAQDLLLLTHPETSRRIGKAFEEPYEQLPSVNAATFPYEAFRFQAVKETDLKPSFSFTTDISLYEGCSVQYKFYRDLEFTPVRTAATLFGQLVHQTIEDAHRAALRGETDTITAENTDSWLLANYSTLSKAQHAYLSDVVIKAAQRQVRHYVERRQGRWDDIIEAEVEIGLSKSDYIIHGTVDLVEGDGDTVDVVDFKSERKPDVNHDYEELETYRKQLMLYAHLIEEKTGRKVGRMRLYYTGEEAGNPEITFSHDEDSIDSVTQEFDDVAHKIIQKEYGARATNGRLCENCDFRFYCKY</sequence>
<keyword evidence="5 15" id="KW-0378">Hydrolase</keyword>
<dbReference type="Pfam" id="PF12705">
    <property type="entry name" value="PDDEXK_1"/>
    <property type="match status" value="1"/>
</dbReference>
<keyword evidence="11" id="KW-0413">Isomerase</keyword>
<dbReference type="SUPFAM" id="SSF52980">
    <property type="entry name" value="Restriction endonuclease-like"/>
    <property type="match status" value="1"/>
</dbReference>
<dbReference type="InterPro" id="IPR014017">
    <property type="entry name" value="DNA_helicase_UvrD-like_C"/>
</dbReference>
<dbReference type="CDD" id="cd17932">
    <property type="entry name" value="DEXQc_UvrD"/>
    <property type="match status" value="1"/>
</dbReference>
<dbReference type="GO" id="GO:0000725">
    <property type="term" value="P:recombinational repair"/>
    <property type="evidence" value="ECO:0007669"/>
    <property type="project" value="TreeGrafter"/>
</dbReference>
<evidence type="ECO:0000256" key="10">
    <source>
        <dbReference type="ARBA" id="ARBA00023204"/>
    </source>
</evidence>
<dbReference type="InterPro" id="IPR011604">
    <property type="entry name" value="PDDEXK-like_dom_sf"/>
</dbReference>
<keyword evidence="2" id="KW-0540">Nuclease</keyword>
<dbReference type="AlphaFoldDB" id="A0A4S2F2E3"/>
<evidence type="ECO:0000256" key="11">
    <source>
        <dbReference type="ARBA" id="ARBA00023235"/>
    </source>
</evidence>
<evidence type="ECO:0000256" key="6">
    <source>
        <dbReference type="ARBA" id="ARBA00022806"/>
    </source>
</evidence>
<evidence type="ECO:0000256" key="12">
    <source>
        <dbReference type="ARBA" id="ARBA00034617"/>
    </source>
</evidence>
<evidence type="ECO:0000313" key="18">
    <source>
        <dbReference type="EMBL" id="TGY62542.1"/>
    </source>
</evidence>
<evidence type="ECO:0000256" key="7">
    <source>
        <dbReference type="ARBA" id="ARBA00022839"/>
    </source>
</evidence>
<evidence type="ECO:0000256" key="3">
    <source>
        <dbReference type="ARBA" id="ARBA00022741"/>
    </source>
</evidence>
<feature type="domain" description="UvrD-like helicase C-terminal" evidence="17">
    <location>
        <begin position="304"/>
        <end position="599"/>
    </location>
</feature>
<protein>
    <recommendedName>
        <fullName evidence="13">DNA 3'-5' helicase</fullName>
        <ecNumber evidence="13">5.6.2.4</ecNumber>
    </recommendedName>
</protein>
<evidence type="ECO:0000256" key="2">
    <source>
        <dbReference type="ARBA" id="ARBA00022722"/>
    </source>
</evidence>
<keyword evidence="6 15" id="KW-0347">Helicase</keyword>
<evidence type="ECO:0000256" key="8">
    <source>
        <dbReference type="ARBA" id="ARBA00022840"/>
    </source>
</evidence>
<keyword evidence="9" id="KW-0238">DNA-binding</keyword>
<dbReference type="InterPro" id="IPR011335">
    <property type="entry name" value="Restrct_endonuc-II-like"/>
</dbReference>
<dbReference type="GO" id="GO:0005829">
    <property type="term" value="C:cytosol"/>
    <property type="evidence" value="ECO:0007669"/>
    <property type="project" value="TreeGrafter"/>
</dbReference>
<dbReference type="RefSeq" id="WP_136012272.1">
    <property type="nucleotide sequence ID" value="NZ_SRYE01000002.1"/>
</dbReference>
<dbReference type="InterPro" id="IPR027417">
    <property type="entry name" value="P-loop_NTPase"/>
</dbReference>
<evidence type="ECO:0000313" key="19">
    <source>
        <dbReference type="Proteomes" id="UP000310263"/>
    </source>
</evidence>
<dbReference type="GO" id="GO:0003677">
    <property type="term" value="F:DNA binding"/>
    <property type="evidence" value="ECO:0007669"/>
    <property type="project" value="UniProtKB-KW"/>
</dbReference>
<comment type="caution">
    <text evidence="18">The sequence shown here is derived from an EMBL/GenBank/DDBJ whole genome shotgun (WGS) entry which is preliminary data.</text>
</comment>
<reference evidence="18 19" key="1">
    <citation type="submission" date="2019-04" db="EMBL/GenBank/DDBJ databases">
        <title>Microbes associate with the intestines of laboratory mice.</title>
        <authorList>
            <person name="Navarre W."/>
            <person name="Wong E."/>
            <person name="Huang K."/>
            <person name="Tropini C."/>
            <person name="Ng K."/>
            <person name="Yu B."/>
        </authorList>
    </citation>
    <scope>NUCLEOTIDE SEQUENCE [LARGE SCALE GENOMIC DNA]</scope>
    <source>
        <strain evidence="18 19">NM07_P-09</strain>
    </source>
</reference>
<comment type="catalytic activity">
    <reaction evidence="12">
        <text>Couples ATP hydrolysis with the unwinding of duplex DNA by translocating in the 3'-5' direction.</text>
        <dbReference type="EC" id="5.6.2.4"/>
    </reaction>
</comment>
<dbReference type="EC" id="5.6.2.4" evidence="13"/>
<gene>
    <name evidence="18" type="ORF">E5334_03765</name>
</gene>
<dbReference type="InterPro" id="IPR000212">
    <property type="entry name" value="DNA_helicase_UvrD/REP"/>
</dbReference>
<dbReference type="GO" id="GO:0043138">
    <property type="term" value="F:3'-5' DNA helicase activity"/>
    <property type="evidence" value="ECO:0007669"/>
    <property type="project" value="UniProtKB-EC"/>
</dbReference>
<evidence type="ECO:0000256" key="9">
    <source>
        <dbReference type="ARBA" id="ARBA00023125"/>
    </source>
</evidence>
<evidence type="ECO:0000256" key="5">
    <source>
        <dbReference type="ARBA" id="ARBA00022801"/>
    </source>
</evidence>
<dbReference type="Proteomes" id="UP000310263">
    <property type="component" value="Unassembled WGS sequence"/>
</dbReference>
<organism evidence="18 19">
    <name type="scientific">Muricaecibacterium torontonense</name>
    <dbReference type="NCBI Taxonomy" id="3032871"/>
    <lineage>
        <taxon>Bacteria</taxon>
        <taxon>Bacillati</taxon>
        <taxon>Actinomycetota</taxon>
        <taxon>Coriobacteriia</taxon>
        <taxon>Coriobacteriales</taxon>
        <taxon>Atopobiaceae</taxon>
        <taxon>Muricaecibacterium</taxon>
    </lineage>
</organism>
<keyword evidence="3 15" id="KW-0547">Nucleotide-binding</keyword>
<dbReference type="Gene3D" id="3.40.50.300">
    <property type="entry name" value="P-loop containing nucleotide triphosphate hydrolases"/>
    <property type="match status" value="3"/>
</dbReference>
<dbReference type="Gene3D" id="3.90.320.10">
    <property type="match status" value="1"/>
</dbReference>
<dbReference type="Pfam" id="PF00580">
    <property type="entry name" value="UvrD-helicase"/>
    <property type="match status" value="1"/>
</dbReference>
<name>A0A4S2F2E3_9ACTN</name>
<dbReference type="PANTHER" id="PTHR11070:SF2">
    <property type="entry name" value="ATP-DEPENDENT DNA HELICASE SRS2"/>
    <property type="match status" value="1"/>
</dbReference>
<dbReference type="PROSITE" id="PS51198">
    <property type="entry name" value="UVRD_HELICASE_ATP_BIND"/>
    <property type="match status" value="1"/>
</dbReference>
<keyword evidence="19" id="KW-1185">Reference proteome</keyword>
<accession>A0A4S2F2E3</accession>
<keyword evidence="7" id="KW-0269">Exonuclease</keyword>
<comment type="similarity">
    <text evidence="1">Belongs to the helicase family. UvrD subfamily.</text>
</comment>
<evidence type="ECO:0000256" key="4">
    <source>
        <dbReference type="ARBA" id="ARBA00022763"/>
    </source>
</evidence>
<keyword evidence="8 15" id="KW-0067">ATP-binding</keyword>
<dbReference type="PROSITE" id="PS51217">
    <property type="entry name" value="UVRD_HELICASE_CTER"/>
    <property type="match status" value="1"/>
</dbReference>
<dbReference type="InterPro" id="IPR038726">
    <property type="entry name" value="PDDEXK_AddAB-type"/>
</dbReference>
<dbReference type="EMBL" id="SRYE01000002">
    <property type="protein sequence ID" value="TGY62542.1"/>
    <property type="molecule type" value="Genomic_DNA"/>
</dbReference>
<dbReference type="OrthoDB" id="9806690at2"/>
<dbReference type="SUPFAM" id="SSF52540">
    <property type="entry name" value="P-loop containing nucleoside triphosphate hydrolases"/>
    <property type="match status" value="1"/>
</dbReference>
<dbReference type="Pfam" id="PF13361">
    <property type="entry name" value="UvrD_C"/>
    <property type="match status" value="2"/>
</dbReference>
<evidence type="ECO:0000259" key="16">
    <source>
        <dbReference type="PROSITE" id="PS51198"/>
    </source>
</evidence>
<keyword evidence="4" id="KW-0227">DNA damage</keyword>
<evidence type="ECO:0000256" key="14">
    <source>
        <dbReference type="ARBA" id="ARBA00048988"/>
    </source>
</evidence>
<dbReference type="InterPro" id="IPR013986">
    <property type="entry name" value="DExx_box_DNA_helicase_dom_sf"/>
</dbReference>
<dbReference type="Gene3D" id="1.10.10.160">
    <property type="match status" value="1"/>
</dbReference>
<evidence type="ECO:0000256" key="1">
    <source>
        <dbReference type="ARBA" id="ARBA00009922"/>
    </source>
</evidence>
<dbReference type="InterPro" id="IPR014016">
    <property type="entry name" value="UvrD-like_ATP-bd"/>
</dbReference>
<dbReference type="PANTHER" id="PTHR11070">
    <property type="entry name" value="UVRD / RECB / PCRA DNA HELICASE FAMILY MEMBER"/>
    <property type="match status" value="1"/>
</dbReference>
<feature type="binding site" evidence="15">
    <location>
        <begin position="29"/>
        <end position="36"/>
    </location>
    <ligand>
        <name>ATP</name>
        <dbReference type="ChEBI" id="CHEBI:30616"/>
    </ligand>
</feature>
<dbReference type="GO" id="GO:0033202">
    <property type="term" value="C:DNA helicase complex"/>
    <property type="evidence" value="ECO:0007669"/>
    <property type="project" value="TreeGrafter"/>
</dbReference>
<dbReference type="GO" id="GO:0004527">
    <property type="term" value="F:exonuclease activity"/>
    <property type="evidence" value="ECO:0007669"/>
    <property type="project" value="UniProtKB-KW"/>
</dbReference>
<dbReference type="GO" id="GO:0005524">
    <property type="term" value="F:ATP binding"/>
    <property type="evidence" value="ECO:0007669"/>
    <property type="project" value="UniProtKB-UniRule"/>
</dbReference>
<feature type="domain" description="UvrD-like helicase ATP-binding" evidence="16">
    <location>
        <begin position="8"/>
        <end position="303"/>
    </location>
</feature>
<evidence type="ECO:0000256" key="13">
    <source>
        <dbReference type="ARBA" id="ARBA00034808"/>
    </source>
</evidence>
<evidence type="ECO:0000256" key="15">
    <source>
        <dbReference type="PROSITE-ProRule" id="PRU00560"/>
    </source>
</evidence>
<keyword evidence="10" id="KW-0234">DNA repair</keyword>
<proteinExistence type="inferred from homology"/>
<evidence type="ECO:0000259" key="17">
    <source>
        <dbReference type="PROSITE" id="PS51217"/>
    </source>
</evidence>
<comment type="catalytic activity">
    <reaction evidence="14">
        <text>ATP + H2O = ADP + phosphate + H(+)</text>
        <dbReference type="Rhea" id="RHEA:13065"/>
        <dbReference type="ChEBI" id="CHEBI:15377"/>
        <dbReference type="ChEBI" id="CHEBI:15378"/>
        <dbReference type="ChEBI" id="CHEBI:30616"/>
        <dbReference type="ChEBI" id="CHEBI:43474"/>
        <dbReference type="ChEBI" id="CHEBI:456216"/>
        <dbReference type="EC" id="5.6.2.4"/>
    </reaction>
</comment>